<dbReference type="AlphaFoldDB" id="A0A917JDJ7"/>
<dbReference type="EMBL" id="BMDO01000014">
    <property type="protein sequence ID" value="GGI52572.1"/>
    <property type="molecule type" value="Genomic_DNA"/>
</dbReference>
<feature type="domain" description="YycE-like C-terminal" evidence="2">
    <location>
        <begin position="67"/>
        <end position="119"/>
    </location>
</feature>
<accession>A0A917JDJ7</accession>
<evidence type="ECO:0008006" key="5">
    <source>
        <dbReference type="Google" id="ProtNLM"/>
    </source>
</evidence>
<dbReference type="Gene3D" id="3.10.180.10">
    <property type="entry name" value="2,3-Dihydroxybiphenyl 1,2-Dioxygenase, domain 1"/>
    <property type="match status" value="1"/>
</dbReference>
<dbReference type="InterPro" id="IPR029068">
    <property type="entry name" value="Glyas_Bleomycin-R_OHBP_Dase"/>
</dbReference>
<dbReference type="SUPFAM" id="SSF54593">
    <property type="entry name" value="Glyoxalase/Bleomycin resistance protein/Dihydroxybiphenyl dioxygenase"/>
    <property type="match status" value="1"/>
</dbReference>
<reference evidence="3" key="1">
    <citation type="journal article" date="2014" name="Int. J. Syst. Evol. Microbiol.">
        <title>Complete genome sequence of Corynebacterium casei LMG S-19264T (=DSM 44701T), isolated from a smear-ripened cheese.</title>
        <authorList>
            <consortium name="US DOE Joint Genome Institute (JGI-PGF)"/>
            <person name="Walter F."/>
            <person name="Albersmeier A."/>
            <person name="Kalinowski J."/>
            <person name="Ruckert C."/>
        </authorList>
    </citation>
    <scope>NUCLEOTIDE SEQUENCE</scope>
    <source>
        <strain evidence="3">CCM 8711</strain>
    </source>
</reference>
<comment type="caution">
    <text evidence="3">The sequence shown here is derived from an EMBL/GenBank/DDBJ whole genome shotgun (WGS) entry which is preliminary data.</text>
</comment>
<evidence type="ECO:0000259" key="1">
    <source>
        <dbReference type="Pfam" id="PF22658"/>
    </source>
</evidence>
<sequence length="125" mass="14488">MKLRVARHTANLEQIISFYHDLLELEILGSFEDHNGYNGVFLGLKNTGWHLEFTTSVHAPQHEPDDDDLLVFYQNSIVDYEALQQKFEAYHIKRIPAKNPYWNVNGCCYIDPDGYRIIVALAGNY</sequence>
<gene>
    <name evidence="3" type="ORF">GCM10011425_37840</name>
</gene>
<dbReference type="InterPro" id="IPR058997">
    <property type="entry name" value="YycE-like_C"/>
</dbReference>
<keyword evidence="4" id="KW-1185">Reference proteome</keyword>
<protein>
    <recommendedName>
        <fullName evidence="5">VOC family protein</fullName>
    </recommendedName>
</protein>
<dbReference type="InterPro" id="IPR058998">
    <property type="entry name" value="YycE-like_N"/>
</dbReference>
<proteinExistence type="predicted"/>
<feature type="domain" description="YycE-like N-terminal" evidence="1">
    <location>
        <begin position="3"/>
        <end position="54"/>
    </location>
</feature>
<dbReference type="CDD" id="cd06587">
    <property type="entry name" value="VOC"/>
    <property type="match status" value="1"/>
</dbReference>
<name>A0A917JDJ7_9SPHI</name>
<organism evidence="3 4">
    <name type="scientific">Mucilaginibacter galii</name>
    <dbReference type="NCBI Taxonomy" id="2005073"/>
    <lineage>
        <taxon>Bacteria</taxon>
        <taxon>Pseudomonadati</taxon>
        <taxon>Bacteroidota</taxon>
        <taxon>Sphingobacteriia</taxon>
        <taxon>Sphingobacteriales</taxon>
        <taxon>Sphingobacteriaceae</taxon>
        <taxon>Mucilaginibacter</taxon>
    </lineage>
</organism>
<dbReference type="Pfam" id="PF22659">
    <property type="entry name" value="YycE-like_C"/>
    <property type="match status" value="1"/>
</dbReference>
<dbReference type="RefSeq" id="WP_188418684.1">
    <property type="nucleotide sequence ID" value="NZ_BMDO01000014.1"/>
</dbReference>
<reference evidence="3" key="2">
    <citation type="submission" date="2020-09" db="EMBL/GenBank/DDBJ databases">
        <authorList>
            <person name="Sun Q."/>
            <person name="Sedlacek I."/>
        </authorList>
    </citation>
    <scope>NUCLEOTIDE SEQUENCE</scope>
    <source>
        <strain evidence="3">CCM 8711</strain>
    </source>
</reference>
<evidence type="ECO:0000313" key="4">
    <source>
        <dbReference type="Proteomes" id="UP000662074"/>
    </source>
</evidence>
<evidence type="ECO:0000259" key="2">
    <source>
        <dbReference type="Pfam" id="PF22659"/>
    </source>
</evidence>
<evidence type="ECO:0000313" key="3">
    <source>
        <dbReference type="EMBL" id="GGI52572.1"/>
    </source>
</evidence>
<dbReference type="Pfam" id="PF22658">
    <property type="entry name" value="YycE-like_N"/>
    <property type="match status" value="1"/>
</dbReference>
<dbReference type="Proteomes" id="UP000662074">
    <property type="component" value="Unassembled WGS sequence"/>
</dbReference>